<comment type="subcellular location">
    <subcellularLocation>
        <location evidence="1 16">Endoplasmic reticulum membrane</location>
        <topology evidence="1 16">Multi-pass membrane protein</topology>
    </subcellularLocation>
</comment>
<evidence type="ECO:0000256" key="11">
    <source>
        <dbReference type="ARBA" id="ARBA00023098"/>
    </source>
</evidence>
<accession>A0ABD2NHH4</accession>
<evidence type="ECO:0000313" key="19">
    <source>
        <dbReference type="Proteomes" id="UP001516400"/>
    </source>
</evidence>
<organism evidence="18 19">
    <name type="scientific">Cryptolaemus montrouzieri</name>
    <dbReference type="NCBI Taxonomy" id="559131"/>
    <lineage>
        <taxon>Eukaryota</taxon>
        <taxon>Metazoa</taxon>
        <taxon>Ecdysozoa</taxon>
        <taxon>Arthropoda</taxon>
        <taxon>Hexapoda</taxon>
        <taxon>Insecta</taxon>
        <taxon>Pterygota</taxon>
        <taxon>Neoptera</taxon>
        <taxon>Endopterygota</taxon>
        <taxon>Coleoptera</taxon>
        <taxon>Polyphaga</taxon>
        <taxon>Cucujiformia</taxon>
        <taxon>Coccinelloidea</taxon>
        <taxon>Coccinellidae</taxon>
        <taxon>Scymninae</taxon>
        <taxon>Scymnini</taxon>
        <taxon>Cryptolaemus</taxon>
    </lineage>
</organism>
<dbReference type="Pfam" id="PF04387">
    <property type="entry name" value="PTPLA"/>
    <property type="match status" value="1"/>
</dbReference>
<evidence type="ECO:0000256" key="3">
    <source>
        <dbReference type="ARBA" id="ARBA00007811"/>
    </source>
</evidence>
<evidence type="ECO:0000256" key="4">
    <source>
        <dbReference type="ARBA" id="ARBA00013122"/>
    </source>
</evidence>
<evidence type="ECO:0000256" key="12">
    <source>
        <dbReference type="ARBA" id="ARBA00023136"/>
    </source>
</evidence>
<dbReference type="SUPFAM" id="SSF49764">
    <property type="entry name" value="HSP20-like chaperones"/>
    <property type="match status" value="1"/>
</dbReference>
<evidence type="ECO:0000256" key="7">
    <source>
        <dbReference type="ARBA" id="ARBA00022824"/>
    </source>
</evidence>
<evidence type="ECO:0000256" key="5">
    <source>
        <dbReference type="ARBA" id="ARBA00022516"/>
    </source>
</evidence>
<dbReference type="CDD" id="cd06465">
    <property type="entry name" value="p23_hB-ind1_like"/>
    <property type="match status" value="1"/>
</dbReference>
<dbReference type="InterPro" id="IPR008978">
    <property type="entry name" value="HSP20-like_chaperone"/>
</dbReference>
<evidence type="ECO:0000256" key="10">
    <source>
        <dbReference type="ARBA" id="ARBA00023054"/>
    </source>
</evidence>
<dbReference type="EMBL" id="JABFTP020000103">
    <property type="protein sequence ID" value="KAL3278146.1"/>
    <property type="molecule type" value="Genomic_DNA"/>
</dbReference>
<dbReference type="PANTHER" id="PTHR11035">
    <property type="entry name" value="VERY-LONG-CHAIN (3R)-3-HYDROXYACYL-COA DEHYDRATASE"/>
    <property type="match status" value="1"/>
</dbReference>
<dbReference type="PROSITE" id="PS51203">
    <property type="entry name" value="CS"/>
    <property type="match status" value="1"/>
</dbReference>
<feature type="transmembrane region" description="Helical" evidence="16">
    <location>
        <begin position="326"/>
        <end position="350"/>
    </location>
</feature>
<evidence type="ECO:0000256" key="14">
    <source>
        <dbReference type="ARBA" id="ARBA00023239"/>
    </source>
</evidence>
<comment type="pathway">
    <text evidence="2 16">Lipid metabolism; fatty acid biosynthesis.</text>
</comment>
<reference evidence="18 19" key="1">
    <citation type="journal article" date="2021" name="BMC Biol.">
        <title>Horizontally acquired antibacterial genes associated with adaptive radiation of ladybird beetles.</title>
        <authorList>
            <person name="Li H.S."/>
            <person name="Tang X.F."/>
            <person name="Huang Y.H."/>
            <person name="Xu Z.Y."/>
            <person name="Chen M.L."/>
            <person name="Du X.Y."/>
            <person name="Qiu B.Y."/>
            <person name="Chen P.T."/>
            <person name="Zhang W."/>
            <person name="Slipinski A."/>
            <person name="Escalona H.E."/>
            <person name="Waterhouse R.M."/>
            <person name="Zwick A."/>
            <person name="Pang H."/>
        </authorList>
    </citation>
    <scope>NUCLEOTIDE SEQUENCE [LARGE SCALE GENOMIC DNA]</scope>
    <source>
        <strain evidence="18">SYSU2018</strain>
    </source>
</reference>
<feature type="transmembrane region" description="Helical" evidence="16">
    <location>
        <begin position="153"/>
        <end position="175"/>
    </location>
</feature>
<keyword evidence="13 16" id="KW-0275">Fatty acid biosynthesis</keyword>
<keyword evidence="8 16" id="KW-0276">Fatty acid metabolism</keyword>
<keyword evidence="10" id="KW-0175">Coiled coil</keyword>
<keyword evidence="7 16" id="KW-0256">Endoplasmic reticulum</keyword>
<dbReference type="PANTHER" id="PTHR11035:SF35">
    <property type="entry name" value="VERY-LONG-CHAIN (3R)-3-HYDROXYACYL-COA DEHYDRATASE"/>
    <property type="match status" value="1"/>
</dbReference>
<dbReference type="Proteomes" id="UP001516400">
    <property type="component" value="Unassembled WGS sequence"/>
</dbReference>
<feature type="transmembrane region" description="Helical" evidence="16">
    <location>
        <begin position="287"/>
        <end position="306"/>
    </location>
</feature>
<proteinExistence type="inferred from homology"/>
<dbReference type="AlphaFoldDB" id="A0ABD2NHH4"/>
<feature type="domain" description="CS" evidence="17">
    <location>
        <begin position="6"/>
        <end position="96"/>
    </location>
</feature>
<evidence type="ECO:0000313" key="18">
    <source>
        <dbReference type="EMBL" id="KAL3278146.1"/>
    </source>
</evidence>
<evidence type="ECO:0000256" key="1">
    <source>
        <dbReference type="ARBA" id="ARBA00004477"/>
    </source>
</evidence>
<evidence type="ECO:0000256" key="8">
    <source>
        <dbReference type="ARBA" id="ARBA00022832"/>
    </source>
</evidence>
<dbReference type="GO" id="GO:0102158">
    <property type="term" value="F:very-long-chain (3R)-3-hydroxyacyl-CoA dehydratase activity"/>
    <property type="evidence" value="ECO:0007669"/>
    <property type="project" value="UniProtKB-EC"/>
</dbReference>
<dbReference type="Gene3D" id="2.60.40.790">
    <property type="match status" value="1"/>
</dbReference>
<evidence type="ECO:0000259" key="17">
    <source>
        <dbReference type="PROSITE" id="PS51203"/>
    </source>
</evidence>
<evidence type="ECO:0000256" key="15">
    <source>
        <dbReference type="ARBA" id="ARBA00025733"/>
    </source>
</evidence>
<comment type="caution">
    <text evidence="18">The sequence shown here is derived from an EMBL/GenBank/DDBJ whole genome shotgun (WGS) entry which is preliminary data.</text>
</comment>
<keyword evidence="11 16" id="KW-0443">Lipid metabolism</keyword>
<keyword evidence="14 16" id="KW-0456">Lyase</keyword>
<keyword evidence="5 16" id="KW-0444">Lipid biosynthesis</keyword>
<gene>
    <name evidence="18" type="ORF">HHI36_013489</name>
</gene>
<dbReference type="EC" id="4.2.1.134" evidence="4 16"/>
<keyword evidence="6 16" id="KW-0812">Transmembrane</keyword>
<evidence type="ECO:0000256" key="6">
    <source>
        <dbReference type="ARBA" id="ARBA00022692"/>
    </source>
</evidence>
<keyword evidence="19" id="KW-1185">Reference proteome</keyword>
<evidence type="ECO:0000256" key="2">
    <source>
        <dbReference type="ARBA" id="ARBA00005194"/>
    </source>
</evidence>
<dbReference type="InterPro" id="IPR007482">
    <property type="entry name" value="Tyr_Pase-like_PTPLA"/>
</dbReference>
<keyword evidence="9 16" id="KW-1133">Transmembrane helix</keyword>
<evidence type="ECO:0000256" key="16">
    <source>
        <dbReference type="RuleBase" id="RU363109"/>
    </source>
</evidence>
<dbReference type="Pfam" id="PF04969">
    <property type="entry name" value="CS"/>
    <property type="match status" value="1"/>
</dbReference>
<feature type="transmembrane region" description="Helical" evidence="16">
    <location>
        <begin position="248"/>
        <end position="266"/>
    </location>
</feature>
<name>A0ABD2NHH4_9CUCU</name>
<dbReference type="InterPro" id="IPR007052">
    <property type="entry name" value="CS_dom"/>
</dbReference>
<dbReference type="GO" id="GO:0006633">
    <property type="term" value="P:fatty acid biosynthetic process"/>
    <property type="evidence" value="ECO:0007669"/>
    <property type="project" value="UniProtKB-KW"/>
</dbReference>
<sequence>MTNISTLHPFVYWAQNEKQIYLKVDLINVQEPQIEIEAKYIQFSCSGTGAQGNNKYHFSLNFYDEVNTEECNYKILDKYVTFVIVKKKIDWWPRLISQPLKPQWLKIDFDRWQSPEDMNENEHVGDILKDHNDIFDRLQKEEMGYRKEDSRKVYLTFYNLIMYLGFLYICVVLVVKSMKEGANFFPKGFETVATPMLIMQGLQLLEIIHPLLGIMKGGALMPLLQISGRCFMLFILNSCDTRIQSHPVTYVLFLVWSGIEIIRYPYYLSQLYKLNNKMLEWLRYNAWIIFYPIGFFCELTVFFKNLPFLDETHKWSIEMPNSFNFIFNSSFMLRVHILFFAPPTMIMLLWHMYLARKQKFSANKLKRK</sequence>
<comment type="similarity">
    <text evidence="15">Belongs to the p23/wos2 family.</text>
</comment>
<dbReference type="FunFam" id="2.60.40.790:FF:000013">
    <property type="entry name" value="Very-long-chain (3R)-3-hydroxyacyl-CoA dehydratase"/>
    <property type="match status" value="1"/>
</dbReference>
<comment type="catalytic activity">
    <reaction evidence="16">
        <text>a very-long-chain (3R)-3-hydroxyacyl-CoA = a very-long-chain (2E)-enoyl-CoA + H2O</text>
        <dbReference type="Rhea" id="RHEA:45812"/>
        <dbReference type="ChEBI" id="CHEBI:15377"/>
        <dbReference type="ChEBI" id="CHEBI:83728"/>
        <dbReference type="ChEBI" id="CHEBI:85440"/>
        <dbReference type="EC" id="4.2.1.134"/>
    </reaction>
</comment>
<comment type="caution">
    <text evidence="16">Lacks conserved residue(s) required for the propagation of feature annotation.</text>
</comment>
<comment type="similarity">
    <text evidence="3 16">Belongs to the very long-chain fatty acids dehydratase HACD family.</text>
</comment>
<keyword evidence="12 16" id="KW-0472">Membrane</keyword>
<comment type="function">
    <text evidence="16">Catalyzes the third of the four reactions of the long-chain fatty acids elongation cycle. This endoplasmic reticulum-bound enzymatic process, allows the addition of two carbons to the chain of long- and very long-chain fatty acids/VLCFAs per cycle. This enzyme catalyzes the dehydration of the 3-hydroxyacyl-CoA intermediate into trans-2,3-enoyl-CoA, within each cycle of fatty acid elongation. Thereby, it participates to the production of VLCFAs of different chain lengths that are involved in multiple biological processes as precursors of membrane lipids and lipid mediators.</text>
</comment>
<evidence type="ECO:0000256" key="13">
    <source>
        <dbReference type="ARBA" id="ARBA00023160"/>
    </source>
</evidence>
<evidence type="ECO:0000256" key="9">
    <source>
        <dbReference type="ARBA" id="ARBA00022989"/>
    </source>
</evidence>
<protein>
    <recommendedName>
        <fullName evidence="4 16">Very-long-chain (3R)-3-hydroxyacyl-CoA dehydratase</fullName>
        <ecNumber evidence="4 16">4.2.1.134</ecNumber>
    </recommendedName>
</protein>
<dbReference type="GO" id="GO:0005789">
    <property type="term" value="C:endoplasmic reticulum membrane"/>
    <property type="evidence" value="ECO:0007669"/>
    <property type="project" value="UniProtKB-SubCell"/>
</dbReference>